<comment type="caution">
    <text evidence="1">The sequence shown here is derived from an EMBL/GenBank/DDBJ whole genome shotgun (WGS) entry which is preliminary data.</text>
</comment>
<dbReference type="EMBL" id="SMCR01000001">
    <property type="protein sequence ID" value="TCW00008.1"/>
    <property type="molecule type" value="Genomic_DNA"/>
</dbReference>
<gene>
    <name evidence="1" type="ORF">EDC52_101350</name>
</gene>
<accession>A0A4R3Z3Z8</accession>
<evidence type="ECO:0000313" key="2">
    <source>
        <dbReference type="Proteomes" id="UP000295719"/>
    </source>
</evidence>
<sequence>MYALVLFICYLGQDCDDLLIDAYRTEDACLASMKEQRLRHAGCYPIEDFIDGLWRPAQDYADF</sequence>
<dbReference type="OrthoDB" id="6562784at2"/>
<dbReference type="RefSeq" id="WP_131863532.1">
    <property type="nucleotide sequence ID" value="NZ_SMCR01000001.1"/>
</dbReference>
<proteinExistence type="predicted"/>
<dbReference type="Pfam" id="PF07358">
    <property type="entry name" value="DUF1482"/>
    <property type="match status" value="1"/>
</dbReference>
<evidence type="ECO:0000313" key="1">
    <source>
        <dbReference type="EMBL" id="TCW00008.1"/>
    </source>
</evidence>
<keyword evidence="2" id="KW-1185">Reference proteome</keyword>
<dbReference type="Proteomes" id="UP000295719">
    <property type="component" value="Unassembled WGS sequence"/>
</dbReference>
<protein>
    <submittedName>
        <fullName evidence="1">Uncharacterized protein DUF1482</fullName>
    </submittedName>
</protein>
<organism evidence="1 2">
    <name type="scientific">Biostraticola tofi</name>
    <dbReference type="NCBI Taxonomy" id="466109"/>
    <lineage>
        <taxon>Bacteria</taxon>
        <taxon>Pseudomonadati</taxon>
        <taxon>Pseudomonadota</taxon>
        <taxon>Gammaproteobacteria</taxon>
        <taxon>Enterobacterales</taxon>
        <taxon>Bruguierivoracaceae</taxon>
        <taxon>Biostraticola</taxon>
    </lineage>
</organism>
<name>A0A4R3Z3Z8_9GAMM</name>
<dbReference type="AlphaFoldDB" id="A0A4R3Z3Z8"/>
<reference evidence="1 2" key="1">
    <citation type="submission" date="2019-03" db="EMBL/GenBank/DDBJ databases">
        <title>Genomic Encyclopedia of Type Strains, Phase IV (KMG-IV): sequencing the most valuable type-strain genomes for metagenomic binning, comparative biology and taxonomic classification.</title>
        <authorList>
            <person name="Goeker M."/>
        </authorList>
    </citation>
    <scope>NUCLEOTIDE SEQUENCE [LARGE SCALE GENOMIC DNA]</scope>
    <source>
        <strain evidence="1 2">DSM 19580</strain>
    </source>
</reference>
<dbReference type="InterPro" id="IPR009954">
    <property type="entry name" value="DUF1482"/>
</dbReference>